<accession>K1MBE6</accession>
<dbReference type="EMBL" id="AGYA01000003">
    <property type="protein sequence ID" value="EKB59703.1"/>
    <property type="molecule type" value="Genomic_DNA"/>
</dbReference>
<dbReference type="eggNOG" id="COG1262">
    <property type="taxonomic scope" value="Bacteria"/>
</dbReference>
<proteinExistence type="predicted"/>
<dbReference type="InterPro" id="IPR016187">
    <property type="entry name" value="CTDL_fold"/>
</dbReference>
<protein>
    <recommendedName>
        <fullName evidence="1">Sulfatase-modifying factor enzyme-like domain-containing protein</fullName>
    </recommendedName>
</protein>
<dbReference type="RefSeq" id="WP_002661417.1">
    <property type="nucleotide sequence ID" value="NZ_JH932293.1"/>
</dbReference>
<dbReference type="PATRIC" id="fig|883096.3.peg.67"/>
<evidence type="ECO:0000259" key="1">
    <source>
        <dbReference type="Pfam" id="PF03781"/>
    </source>
</evidence>
<evidence type="ECO:0000313" key="3">
    <source>
        <dbReference type="Proteomes" id="UP000006085"/>
    </source>
</evidence>
<dbReference type="InterPro" id="IPR005532">
    <property type="entry name" value="SUMF_dom"/>
</dbReference>
<organism evidence="2 3">
    <name type="scientific">Bergeyella zoohelcum ATCC 43767</name>
    <dbReference type="NCBI Taxonomy" id="883096"/>
    <lineage>
        <taxon>Bacteria</taxon>
        <taxon>Pseudomonadati</taxon>
        <taxon>Bacteroidota</taxon>
        <taxon>Flavobacteriia</taxon>
        <taxon>Flavobacteriales</taxon>
        <taxon>Weeksellaceae</taxon>
        <taxon>Bergeyella</taxon>
    </lineage>
</organism>
<evidence type="ECO:0000313" key="2">
    <source>
        <dbReference type="EMBL" id="EKB59703.1"/>
    </source>
</evidence>
<dbReference type="STRING" id="883096.HMPREF9699_00068"/>
<dbReference type="InterPro" id="IPR042095">
    <property type="entry name" value="SUMF_sf"/>
</dbReference>
<gene>
    <name evidence="2" type="ORF">HMPREF9699_00068</name>
</gene>
<dbReference type="PANTHER" id="PTHR23150:SF19">
    <property type="entry name" value="FORMYLGLYCINE-GENERATING ENZYME"/>
    <property type="match status" value="1"/>
</dbReference>
<dbReference type="Proteomes" id="UP000006085">
    <property type="component" value="Unassembled WGS sequence"/>
</dbReference>
<dbReference type="PROSITE" id="PS51257">
    <property type="entry name" value="PROKAR_LIPOPROTEIN"/>
    <property type="match status" value="1"/>
</dbReference>
<dbReference type="PANTHER" id="PTHR23150">
    <property type="entry name" value="SULFATASE MODIFYING FACTOR 1, 2"/>
    <property type="match status" value="1"/>
</dbReference>
<dbReference type="AlphaFoldDB" id="K1MBE6"/>
<dbReference type="SUPFAM" id="SSF56436">
    <property type="entry name" value="C-type lectin-like"/>
    <property type="match status" value="1"/>
</dbReference>
<reference evidence="2 3" key="1">
    <citation type="submission" date="2012-07" db="EMBL/GenBank/DDBJ databases">
        <title>The Genome Sequence of Bergeyella zoohelcum ATCC 43767.</title>
        <authorList>
            <consortium name="The Broad Institute Genome Sequencing Platform"/>
            <person name="Earl A."/>
            <person name="Ward D."/>
            <person name="Feldgarden M."/>
            <person name="Gevers D."/>
            <person name="Huys G."/>
            <person name="Walker B."/>
            <person name="Young S.K."/>
            <person name="Zeng Q."/>
            <person name="Gargeya S."/>
            <person name="Fitzgerald M."/>
            <person name="Haas B."/>
            <person name="Abouelleil A."/>
            <person name="Alvarado L."/>
            <person name="Arachchi H.M."/>
            <person name="Berlin A.M."/>
            <person name="Chapman S.B."/>
            <person name="Goldberg J."/>
            <person name="Griggs A."/>
            <person name="Gujja S."/>
            <person name="Hansen M."/>
            <person name="Howarth C."/>
            <person name="Imamovic A."/>
            <person name="Larimer J."/>
            <person name="McCowen C."/>
            <person name="Montmayeur A."/>
            <person name="Murphy C."/>
            <person name="Neiman D."/>
            <person name="Pearson M."/>
            <person name="Priest M."/>
            <person name="Roberts A."/>
            <person name="Saif S."/>
            <person name="Shea T."/>
            <person name="Sisk P."/>
            <person name="Sykes S."/>
            <person name="Wortman J."/>
            <person name="Nusbaum C."/>
            <person name="Birren B."/>
        </authorList>
    </citation>
    <scope>NUCLEOTIDE SEQUENCE [LARGE SCALE GENOMIC DNA]</scope>
    <source>
        <strain evidence="2 3">ATCC 43767</strain>
    </source>
</reference>
<feature type="domain" description="Sulfatase-modifying factor enzyme-like" evidence="1">
    <location>
        <begin position="629"/>
        <end position="867"/>
    </location>
</feature>
<dbReference type="OrthoDB" id="9768004at2"/>
<dbReference type="GO" id="GO:0120147">
    <property type="term" value="F:formylglycine-generating oxidase activity"/>
    <property type="evidence" value="ECO:0007669"/>
    <property type="project" value="TreeGrafter"/>
</dbReference>
<dbReference type="InterPro" id="IPR051043">
    <property type="entry name" value="Sulfatase_Mod_Factor_Kinase"/>
</dbReference>
<dbReference type="HOGENOM" id="CLU_330018_0_0_10"/>
<comment type="caution">
    <text evidence="2">The sequence shown here is derived from an EMBL/GenBank/DDBJ whole genome shotgun (WGS) entry which is preliminary data.</text>
</comment>
<dbReference type="Pfam" id="PF03781">
    <property type="entry name" value="FGE-sulfatase"/>
    <property type="match status" value="1"/>
</dbReference>
<sequence>MKLKNLLLPLAMTMLAVVGCRKDDIETSAPQEETVIEQEKVNVLLPAEVDKSILDELVVSNAFGEYPMTASNESGNTGKSVTVGYTATIQYSPTGLIITNVINKKGEMVMCSIDDPASDPNTLIDAEKTAVALVMTHPLFITTDKTVFTNTVKYIKTLPEFSTYRNQVYQALVAGLKGLYTPDYSAINMKPLIMAVIQKHWDSANLSTNLVSINNLKRADGKYEFSIANEHKRVLHIYFKKAKVEANGVPKEEVDVLNQVSLPHLETIIPNSTDYWSLVKGSAFGDTSSPFENTTETINIDIQDYDKLAIEFYGLGKLDKPFNQYTEEQRLKMMLVAVHGAYNDFIKPMIALYLGIGDVIKSSKDDFKYDLRYGTKKSPFTDFITNLGLAFVNDQDEVQEFTQSMIKKEFGEASKQVLLFCLDQIASNKPKPRPFSAKDTYINNLYDIFKKYMGVSSVPDKARNFTKDIANQLTHKINFVANTVKIAELGTDIAGAIYAYNSTSMFEKRYLNRTDVPTVSLVTPTHNQEFLQIGEVDFKWTFDQGNHIGSTVFELTIQAMDANNTVLQTKTYTQQQTQRVVNMATEILNQGVNHYRWKVRALKQNNNSELANTNYQIFKVQGTTLPPTTHQTVLVEGGTFLMGSPNGVGYSNERPQHQVTVSTFRMSKYEVTNAQYAQFLNVKGNQTEGGNSWYDEYYGSIKKNGGVYLVTPGYENHPVGHVSWYGARAYAQWVGGRLPTEAEWEYAARGGKYSLGFFYAGSNNVGDVAWYDDNSSVNGTRTTHPVGQKQPNELGLYDMSGNVWEWCSDWYGAYSSNAQSNPTGPTTGNLRVLRGGGFNDDANITRVAHRRSNYPSNQLNYFGFRVVFP</sequence>
<name>K1MBE6_9FLAO</name>
<keyword evidence="3" id="KW-1185">Reference proteome</keyword>
<dbReference type="Gene3D" id="3.90.1580.10">
    <property type="entry name" value="paralog of FGE (formylglycine-generating enzyme)"/>
    <property type="match status" value="1"/>
</dbReference>